<keyword evidence="2" id="KW-1133">Transmembrane helix</keyword>
<evidence type="ECO:0000256" key="2">
    <source>
        <dbReference type="SAM" id="Phobius"/>
    </source>
</evidence>
<name>A0A6G1I592_9PEZI</name>
<keyword evidence="4" id="KW-1185">Reference proteome</keyword>
<keyword evidence="2" id="KW-0472">Membrane</keyword>
<reference evidence="3" key="1">
    <citation type="journal article" date="2020" name="Stud. Mycol.">
        <title>101 Dothideomycetes genomes: a test case for predicting lifestyles and emergence of pathogens.</title>
        <authorList>
            <person name="Haridas S."/>
            <person name="Albert R."/>
            <person name="Binder M."/>
            <person name="Bloem J."/>
            <person name="Labutti K."/>
            <person name="Salamov A."/>
            <person name="Andreopoulos B."/>
            <person name="Baker S."/>
            <person name="Barry K."/>
            <person name="Bills G."/>
            <person name="Bluhm B."/>
            <person name="Cannon C."/>
            <person name="Castanera R."/>
            <person name="Culley D."/>
            <person name="Daum C."/>
            <person name="Ezra D."/>
            <person name="Gonzalez J."/>
            <person name="Henrissat B."/>
            <person name="Kuo A."/>
            <person name="Liang C."/>
            <person name="Lipzen A."/>
            <person name="Lutzoni F."/>
            <person name="Magnuson J."/>
            <person name="Mondo S."/>
            <person name="Nolan M."/>
            <person name="Ohm R."/>
            <person name="Pangilinan J."/>
            <person name="Park H.-J."/>
            <person name="Ramirez L."/>
            <person name="Alfaro M."/>
            <person name="Sun H."/>
            <person name="Tritt A."/>
            <person name="Yoshinaga Y."/>
            <person name="Zwiers L.-H."/>
            <person name="Turgeon B."/>
            <person name="Goodwin S."/>
            <person name="Spatafora J."/>
            <person name="Crous P."/>
            <person name="Grigoriev I."/>
        </authorList>
    </citation>
    <scope>NUCLEOTIDE SEQUENCE</scope>
    <source>
        <strain evidence="3">CBS 262.69</strain>
    </source>
</reference>
<protein>
    <submittedName>
        <fullName evidence="3">Uncharacterized protein</fullName>
    </submittedName>
</protein>
<feature type="region of interest" description="Disordered" evidence="1">
    <location>
        <begin position="95"/>
        <end position="118"/>
    </location>
</feature>
<gene>
    <name evidence="3" type="ORF">EJ06DRAFT_571685</name>
</gene>
<evidence type="ECO:0000313" key="3">
    <source>
        <dbReference type="EMBL" id="KAF2403473.1"/>
    </source>
</evidence>
<sequence>MELKLWAKKAVMAPPAACSGLHHWRWRPAPPAHPPVSDVQVIPESARDAAATRPRVGTCRPGRRALRALLLVFPGLGIFLTGGWRLSNSRYRKEAAKEASAGSDNGLDYPSASSQSSGTVHGRICIFQTGQQRGACARASWSSN</sequence>
<dbReference type="AlphaFoldDB" id="A0A6G1I592"/>
<evidence type="ECO:0000313" key="4">
    <source>
        <dbReference type="Proteomes" id="UP000799640"/>
    </source>
</evidence>
<dbReference type="EMBL" id="ML996689">
    <property type="protein sequence ID" value="KAF2403473.1"/>
    <property type="molecule type" value="Genomic_DNA"/>
</dbReference>
<organism evidence="3 4">
    <name type="scientific">Trichodelitschia bisporula</name>
    <dbReference type="NCBI Taxonomy" id="703511"/>
    <lineage>
        <taxon>Eukaryota</taxon>
        <taxon>Fungi</taxon>
        <taxon>Dikarya</taxon>
        <taxon>Ascomycota</taxon>
        <taxon>Pezizomycotina</taxon>
        <taxon>Dothideomycetes</taxon>
        <taxon>Dothideomycetes incertae sedis</taxon>
        <taxon>Phaeotrichales</taxon>
        <taxon>Phaeotrichaceae</taxon>
        <taxon>Trichodelitschia</taxon>
    </lineage>
</organism>
<proteinExistence type="predicted"/>
<keyword evidence="2" id="KW-0812">Transmembrane</keyword>
<accession>A0A6G1I592</accession>
<evidence type="ECO:0000256" key="1">
    <source>
        <dbReference type="SAM" id="MobiDB-lite"/>
    </source>
</evidence>
<feature type="transmembrane region" description="Helical" evidence="2">
    <location>
        <begin position="65"/>
        <end position="84"/>
    </location>
</feature>
<dbReference type="Proteomes" id="UP000799640">
    <property type="component" value="Unassembled WGS sequence"/>
</dbReference>